<name>A0A8I3ACR2_9AGAM</name>
<sequence length="92" mass="10125">MLPTSSLHPPHTTAGRTCLPQESYPSDLTEAKRYVMYAIPVIECEADSSRNLKFNVCLSDETTRGSPGENTSGRGPRVYKIKLTKVATINPE</sequence>
<dbReference type="OrthoDB" id="10252740at2759"/>
<evidence type="ECO:0000256" key="1">
    <source>
        <dbReference type="SAM" id="MobiDB-lite"/>
    </source>
</evidence>
<evidence type="ECO:0000313" key="3">
    <source>
        <dbReference type="Proteomes" id="UP000683000"/>
    </source>
</evidence>
<reference evidence="2" key="1">
    <citation type="submission" date="2021-03" db="EMBL/GenBank/DDBJ databases">
        <title>Evolutionary innovations through gain and loss of genes in the ectomycorrhizal Boletales.</title>
        <authorList>
            <person name="Wu G."/>
            <person name="Miyauchi S."/>
            <person name="Morin E."/>
            <person name="Yang Z.-L."/>
            <person name="Xu J."/>
            <person name="Martin F.M."/>
        </authorList>
    </citation>
    <scope>NUCLEOTIDE SEQUENCE</scope>
    <source>
        <strain evidence="2">BR01</strain>
    </source>
</reference>
<comment type="caution">
    <text evidence="2">The sequence shown here is derived from an EMBL/GenBank/DDBJ whole genome shotgun (WGS) entry which is preliminary data.</text>
</comment>
<accession>A0A8I3ACR2</accession>
<keyword evidence="3" id="KW-1185">Reference proteome</keyword>
<feature type="region of interest" description="Disordered" evidence="1">
    <location>
        <begin position="1"/>
        <end position="23"/>
    </location>
</feature>
<gene>
    <name evidence="2" type="ORF">JVT61DRAFT_12933</name>
</gene>
<protein>
    <submittedName>
        <fullName evidence="2">Uncharacterized protein</fullName>
    </submittedName>
</protein>
<evidence type="ECO:0000313" key="2">
    <source>
        <dbReference type="EMBL" id="KAG6378663.1"/>
    </source>
</evidence>
<dbReference type="AlphaFoldDB" id="A0A8I3ACR2"/>
<dbReference type="Proteomes" id="UP000683000">
    <property type="component" value="Unassembled WGS sequence"/>
</dbReference>
<organism evidence="2 3">
    <name type="scientific">Boletus reticuloceps</name>
    <dbReference type="NCBI Taxonomy" id="495285"/>
    <lineage>
        <taxon>Eukaryota</taxon>
        <taxon>Fungi</taxon>
        <taxon>Dikarya</taxon>
        <taxon>Basidiomycota</taxon>
        <taxon>Agaricomycotina</taxon>
        <taxon>Agaricomycetes</taxon>
        <taxon>Agaricomycetidae</taxon>
        <taxon>Boletales</taxon>
        <taxon>Boletineae</taxon>
        <taxon>Boletaceae</taxon>
        <taxon>Boletoideae</taxon>
        <taxon>Boletus</taxon>
    </lineage>
</organism>
<dbReference type="EMBL" id="JAGFBS010000006">
    <property type="protein sequence ID" value="KAG6378663.1"/>
    <property type="molecule type" value="Genomic_DNA"/>
</dbReference>
<proteinExistence type="predicted"/>